<evidence type="ECO:0000313" key="1">
    <source>
        <dbReference type="EMBL" id="PKK60094.1"/>
    </source>
</evidence>
<proteinExistence type="predicted"/>
<dbReference type="VEuPathDB" id="FungiDB:RhiirA1_470981"/>
<evidence type="ECO:0000313" key="2">
    <source>
        <dbReference type="Proteomes" id="UP000233469"/>
    </source>
</evidence>
<comment type="caution">
    <text evidence="1">The sequence shown here is derived from an EMBL/GenBank/DDBJ whole genome shotgun (WGS) entry which is preliminary data.</text>
</comment>
<gene>
    <name evidence="1" type="ORF">RhiirC2_793841</name>
</gene>
<sequence>MEEIFIKGKSNIAVSKNERKYFFRMFNAKLDAKKIKERYNWWAYIKLEEKEQDQSDFTLPYIDRQWTKIWGKVCKMKGQDELIGKDGVFMKMRIGNAINNISVTSVSEDEQFEDALSSPKIERLNKLEKKKEVLEETKIMDKDNANENKKRKFKFEVHGYALGFGLKIIRGRIFG</sequence>
<name>A0A2N1MEP1_9GLOM</name>
<dbReference type="Proteomes" id="UP000233469">
    <property type="component" value="Unassembled WGS sequence"/>
</dbReference>
<reference evidence="1 2" key="2">
    <citation type="submission" date="2017-10" db="EMBL/GenBank/DDBJ databases">
        <title>Extensive intraspecific genome diversity in a model arbuscular mycorrhizal fungus.</title>
        <authorList>
            <person name="Chen E.C.H."/>
            <person name="Morin E."/>
            <person name="Baudet D."/>
            <person name="Noel J."/>
            <person name="Ndikumana S."/>
            <person name="Charron P."/>
            <person name="St-Onge C."/>
            <person name="Giorgi J."/>
            <person name="Grigoriev I.V."/>
            <person name="Roux C."/>
            <person name="Martin F.M."/>
            <person name="Corradi N."/>
        </authorList>
    </citation>
    <scope>NUCLEOTIDE SEQUENCE [LARGE SCALE GENOMIC DNA]</scope>
    <source>
        <strain evidence="1 2">C2</strain>
    </source>
</reference>
<protein>
    <submittedName>
        <fullName evidence="1">Uncharacterized protein</fullName>
    </submittedName>
</protein>
<dbReference type="EMBL" id="LLXL01002730">
    <property type="protein sequence ID" value="PKK60094.1"/>
    <property type="molecule type" value="Genomic_DNA"/>
</dbReference>
<organism evidence="1 2">
    <name type="scientific">Rhizophagus irregularis</name>
    <dbReference type="NCBI Taxonomy" id="588596"/>
    <lineage>
        <taxon>Eukaryota</taxon>
        <taxon>Fungi</taxon>
        <taxon>Fungi incertae sedis</taxon>
        <taxon>Mucoromycota</taxon>
        <taxon>Glomeromycotina</taxon>
        <taxon>Glomeromycetes</taxon>
        <taxon>Glomerales</taxon>
        <taxon>Glomeraceae</taxon>
        <taxon>Rhizophagus</taxon>
    </lineage>
</organism>
<accession>A0A2N1MEP1</accession>
<reference evidence="1 2" key="1">
    <citation type="submission" date="2016-04" db="EMBL/GenBank/DDBJ databases">
        <title>Genome analyses suggest a sexual origin of heterokaryosis in a supposedly ancient asexual fungus.</title>
        <authorList>
            <person name="Ropars J."/>
            <person name="Sedzielewska K."/>
            <person name="Noel J."/>
            <person name="Charron P."/>
            <person name="Farinelli L."/>
            <person name="Marton T."/>
            <person name="Kruger M."/>
            <person name="Pelin A."/>
            <person name="Brachmann A."/>
            <person name="Corradi N."/>
        </authorList>
    </citation>
    <scope>NUCLEOTIDE SEQUENCE [LARGE SCALE GENOMIC DNA]</scope>
    <source>
        <strain evidence="1 2">C2</strain>
    </source>
</reference>
<dbReference type="AlphaFoldDB" id="A0A2N1MEP1"/>